<keyword evidence="6" id="KW-0804">Transcription</keyword>
<evidence type="ECO:0000256" key="4">
    <source>
        <dbReference type="ARBA" id="ARBA00023015"/>
    </source>
</evidence>
<dbReference type="SUPFAM" id="SSF50916">
    <property type="entry name" value="Rap30/74 interaction domains"/>
    <property type="match status" value="1"/>
</dbReference>
<comment type="similarity">
    <text evidence="2">Belongs to the TFIIF beta subunit family.</text>
</comment>
<feature type="compositionally biased region" description="Acidic residues" evidence="10">
    <location>
        <begin position="346"/>
        <end position="362"/>
    </location>
</feature>
<proteinExistence type="inferred from homology"/>
<evidence type="ECO:0000256" key="1">
    <source>
        <dbReference type="ARBA" id="ARBA00004123"/>
    </source>
</evidence>
<feature type="region of interest" description="Disordered" evidence="10">
    <location>
        <begin position="324"/>
        <end position="362"/>
    </location>
</feature>
<organism evidence="13 14">
    <name type="scientific">Tricholomella constricta</name>
    <dbReference type="NCBI Taxonomy" id="117010"/>
    <lineage>
        <taxon>Eukaryota</taxon>
        <taxon>Fungi</taxon>
        <taxon>Dikarya</taxon>
        <taxon>Basidiomycota</taxon>
        <taxon>Agaricomycotina</taxon>
        <taxon>Agaricomycetes</taxon>
        <taxon>Agaricomycetidae</taxon>
        <taxon>Agaricales</taxon>
        <taxon>Tricholomatineae</taxon>
        <taxon>Lyophyllaceae</taxon>
        <taxon>Tricholomella</taxon>
    </lineage>
</organism>
<evidence type="ECO:0000259" key="11">
    <source>
        <dbReference type="Pfam" id="PF02270"/>
    </source>
</evidence>
<dbReference type="GO" id="GO:0003677">
    <property type="term" value="F:DNA binding"/>
    <property type="evidence" value="ECO:0007669"/>
    <property type="project" value="UniProtKB-KW"/>
</dbReference>
<feature type="compositionally biased region" description="Basic and acidic residues" evidence="10">
    <location>
        <begin position="1"/>
        <end position="13"/>
    </location>
</feature>
<dbReference type="OrthoDB" id="449280at2759"/>
<dbReference type="GO" id="GO:0005674">
    <property type="term" value="C:transcription factor TFIIF complex"/>
    <property type="evidence" value="ECO:0007669"/>
    <property type="project" value="InterPro"/>
</dbReference>
<dbReference type="InterPro" id="IPR036388">
    <property type="entry name" value="WH-like_DNA-bd_sf"/>
</dbReference>
<reference evidence="13 14" key="1">
    <citation type="journal article" date="2020" name="ISME J.">
        <title>Uncovering the hidden diversity of litter-decomposition mechanisms in mushroom-forming fungi.</title>
        <authorList>
            <person name="Floudas D."/>
            <person name="Bentzer J."/>
            <person name="Ahren D."/>
            <person name="Johansson T."/>
            <person name="Persson P."/>
            <person name="Tunlid A."/>
        </authorList>
    </citation>
    <scope>NUCLEOTIDE SEQUENCE [LARGE SCALE GENOMIC DNA]</scope>
    <source>
        <strain evidence="13 14">CBS 661.87</strain>
    </source>
</reference>
<dbReference type="InterPro" id="IPR040450">
    <property type="entry name" value="TFIIF_beta_HTH"/>
</dbReference>
<evidence type="ECO:0000256" key="9">
    <source>
        <dbReference type="ARBA" id="ARBA00081863"/>
    </source>
</evidence>
<evidence type="ECO:0000259" key="12">
    <source>
        <dbReference type="Pfam" id="PF17683"/>
    </source>
</evidence>
<dbReference type="AlphaFoldDB" id="A0A8H5H141"/>
<feature type="compositionally biased region" description="Acidic residues" evidence="10">
    <location>
        <begin position="15"/>
        <end position="25"/>
    </location>
</feature>
<keyword evidence="14" id="KW-1185">Reference proteome</keyword>
<feature type="region of interest" description="Disordered" evidence="10">
    <location>
        <begin position="1"/>
        <end position="32"/>
    </location>
</feature>
<dbReference type="InterPro" id="IPR003196">
    <property type="entry name" value="TFIIF_beta"/>
</dbReference>
<sequence length="362" mass="40738">MDGLVDDDKKPFDAETQDDEDAQPDPDEHLMLDQGNGRVWLVKIPKFLLERWAAINEEDVHLASIRVYTNALNPINKKPRIVLFLPPNQDPNDPTTHPHPPPQQQQAKRPAFQSATSFVATGAEPDCYELDMVNDSVENQIVVAERPKDASLSASTSAAAATVNTRARTTILTGRIKHECNLRPAFSESYRKQMRERHRKYNTPVRQIRMIDDAGVPGGRGGVNRLSSGVGVGAGSAFGDLIKTKPKFAKGTFERMARMPRNQLLDQIFLLFRDPPRWGIKPLREKTQQPEVYLKEVLSEVAFLHRSGEYNGLWELKDNFKEEGIKGENVPGPSGFEMGDVKMEGMDEDEEEDEDEDMEEVS</sequence>
<keyword evidence="4" id="KW-0805">Transcription regulation</keyword>
<dbReference type="EMBL" id="JAACJP010000036">
    <property type="protein sequence ID" value="KAF5374475.1"/>
    <property type="molecule type" value="Genomic_DNA"/>
</dbReference>
<evidence type="ECO:0000256" key="6">
    <source>
        <dbReference type="ARBA" id="ARBA00023163"/>
    </source>
</evidence>
<dbReference type="InterPro" id="IPR011039">
    <property type="entry name" value="TFIIF_interaction"/>
</dbReference>
<comment type="subcellular location">
    <subcellularLocation>
        <location evidence="1">Nucleus</location>
    </subcellularLocation>
</comment>
<gene>
    <name evidence="13" type="ORF">D9615_009068</name>
</gene>
<evidence type="ECO:0000256" key="7">
    <source>
        <dbReference type="ARBA" id="ARBA00023242"/>
    </source>
</evidence>
<dbReference type="PANTHER" id="PTHR10445:SF0">
    <property type="entry name" value="GENERAL TRANSCRIPTION FACTOR IIF SUBUNIT 2"/>
    <property type="match status" value="1"/>
</dbReference>
<evidence type="ECO:0000256" key="8">
    <source>
        <dbReference type="ARBA" id="ARBA00081473"/>
    </source>
</evidence>
<dbReference type="Gene3D" id="1.10.10.10">
    <property type="entry name" value="Winged helix-like DNA-binding domain superfamily/Winged helix DNA-binding domain"/>
    <property type="match status" value="1"/>
</dbReference>
<comment type="caution">
    <text evidence="13">The sequence shown here is derived from an EMBL/GenBank/DDBJ whole genome shotgun (WGS) entry which is preliminary data.</text>
</comment>
<feature type="domain" description="TFIIF beta subunit N-terminal" evidence="12">
    <location>
        <begin position="37"/>
        <end position="185"/>
    </location>
</feature>
<dbReference type="SUPFAM" id="SSF46785">
    <property type="entry name" value="Winged helix' DNA-binding domain"/>
    <property type="match status" value="1"/>
</dbReference>
<evidence type="ECO:0000256" key="10">
    <source>
        <dbReference type="SAM" id="MobiDB-lite"/>
    </source>
</evidence>
<dbReference type="CDD" id="cd07980">
    <property type="entry name" value="TFIIF_beta"/>
    <property type="match status" value="1"/>
</dbReference>
<dbReference type="Pfam" id="PF17683">
    <property type="entry name" value="TFIIF_beta_N"/>
    <property type="match status" value="1"/>
</dbReference>
<dbReference type="Pfam" id="PF02270">
    <property type="entry name" value="TFIIF_beta"/>
    <property type="match status" value="1"/>
</dbReference>
<dbReference type="GO" id="GO:0006367">
    <property type="term" value="P:transcription initiation at RNA polymerase II promoter"/>
    <property type="evidence" value="ECO:0007669"/>
    <property type="project" value="InterPro"/>
</dbReference>
<feature type="region of interest" description="Disordered" evidence="10">
    <location>
        <begin position="83"/>
        <end position="113"/>
    </location>
</feature>
<keyword evidence="7" id="KW-0539">Nucleus</keyword>
<dbReference type="PANTHER" id="PTHR10445">
    <property type="entry name" value="GENERAL TRANSCRIPTION FACTOR IIF SUBUNIT 2"/>
    <property type="match status" value="1"/>
</dbReference>
<dbReference type="InterPro" id="IPR036390">
    <property type="entry name" value="WH_DNA-bd_sf"/>
</dbReference>
<protein>
    <recommendedName>
        <fullName evidence="3">Transcription initiation factor IIF subunit beta</fullName>
    </recommendedName>
    <alternativeName>
        <fullName evidence="9">TFIIF medium subunit</fullName>
    </alternativeName>
    <alternativeName>
        <fullName evidence="8">TFIIF-beta</fullName>
    </alternativeName>
</protein>
<evidence type="ECO:0000313" key="14">
    <source>
        <dbReference type="Proteomes" id="UP000565441"/>
    </source>
</evidence>
<dbReference type="FunFam" id="1.10.10.10:FF:000035">
    <property type="entry name" value="General transcription factor IIF subunit 2"/>
    <property type="match status" value="1"/>
</dbReference>
<evidence type="ECO:0000256" key="3">
    <source>
        <dbReference type="ARBA" id="ARBA00021453"/>
    </source>
</evidence>
<name>A0A8H5H141_9AGAR</name>
<evidence type="ECO:0000256" key="2">
    <source>
        <dbReference type="ARBA" id="ARBA00009543"/>
    </source>
</evidence>
<keyword evidence="5" id="KW-0238">DNA-binding</keyword>
<evidence type="ECO:0000313" key="13">
    <source>
        <dbReference type="EMBL" id="KAF5374475.1"/>
    </source>
</evidence>
<feature type="domain" description="TFIIF beta subunit HTH" evidence="11">
    <location>
        <begin position="257"/>
        <end position="321"/>
    </location>
</feature>
<dbReference type="InterPro" id="IPR040504">
    <property type="entry name" value="TFIIF_beta_N"/>
</dbReference>
<evidence type="ECO:0000256" key="5">
    <source>
        <dbReference type="ARBA" id="ARBA00023125"/>
    </source>
</evidence>
<dbReference type="Proteomes" id="UP000565441">
    <property type="component" value="Unassembled WGS sequence"/>
</dbReference>
<accession>A0A8H5H141</accession>